<dbReference type="PANTHER" id="PTHR11875">
    <property type="entry name" value="TESTIS-SPECIFIC Y-ENCODED PROTEIN"/>
    <property type="match status" value="1"/>
</dbReference>
<dbReference type="InterPro" id="IPR037231">
    <property type="entry name" value="NAP-like_sf"/>
</dbReference>
<keyword evidence="13" id="KW-0539">Nucleus</keyword>
<evidence type="ECO:0000313" key="17">
    <source>
        <dbReference type="EMBL" id="TKC50153.1"/>
    </source>
</evidence>
<dbReference type="SUPFAM" id="SSF143113">
    <property type="entry name" value="NAP-like"/>
    <property type="match status" value="1"/>
</dbReference>
<keyword evidence="10" id="KW-0408">Iron</keyword>
<evidence type="ECO:0000256" key="13">
    <source>
        <dbReference type="ARBA" id="ARBA00023242"/>
    </source>
</evidence>
<feature type="compositionally biased region" description="Pro residues" evidence="15">
    <location>
        <begin position="198"/>
        <end position="207"/>
    </location>
</feature>
<dbReference type="GO" id="GO:0141052">
    <property type="term" value="F:histone H3 demethylase activity"/>
    <property type="evidence" value="ECO:0007669"/>
    <property type="project" value="UniProtKB-ARBA"/>
</dbReference>
<dbReference type="GO" id="GO:0016491">
    <property type="term" value="F:oxidoreductase activity"/>
    <property type="evidence" value="ECO:0007669"/>
    <property type="project" value="UniProtKB-KW"/>
</dbReference>
<dbReference type="Pfam" id="PF18104">
    <property type="entry name" value="Tudor_2"/>
    <property type="match status" value="2"/>
</dbReference>
<accession>A0A4U1FJN1</accession>
<evidence type="ECO:0000256" key="10">
    <source>
        <dbReference type="ARBA" id="ARBA00023004"/>
    </source>
</evidence>
<evidence type="ECO:0000256" key="6">
    <source>
        <dbReference type="ARBA" id="ARBA00022737"/>
    </source>
</evidence>
<feature type="region of interest" description="Disordered" evidence="15">
    <location>
        <begin position="406"/>
        <end position="448"/>
    </location>
</feature>
<evidence type="ECO:0000256" key="15">
    <source>
        <dbReference type="SAM" id="MobiDB-lite"/>
    </source>
</evidence>
<evidence type="ECO:0000256" key="2">
    <source>
        <dbReference type="ARBA" id="ARBA00004496"/>
    </source>
</evidence>
<dbReference type="Gene3D" id="2.30.30.140">
    <property type="match status" value="2"/>
</dbReference>
<evidence type="ECO:0000256" key="14">
    <source>
        <dbReference type="RuleBase" id="RU003876"/>
    </source>
</evidence>
<comment type="similarity">
    <text evidence="3 14">Belongs to the nucleosome assembly protein (NAP) family.</text>
</comment>
<dbReference type="InterPro" id="IPR013083">
    <property type="entry name" value="Znf_RING/FYVE/PHD"/>
</dbReference>
<sequence length="850" mass="96059">MCAVAVPEVRFTNVPERTQIDVGRIPLQRLKLAKPFKGHSDKFMHISVCAALKQGISYLICITGDNRRSKKMTGQAQSSGYQPETYEAQGISTADKAKLRSAQEHTGCLQVYRVSCPPPPHSPSPTWLVSVSDLTVVPCLCRKTSGTLHRGMMQNAATLEKSLSAARPRREEEVGGGSGWGDQPRAGAWSLSEGAEPPARPPPPPPLQKEQQEAVEHIDEVQNETDRLNEQASEEILKVERKYNKLRQPFFQKRSELIAQIPNFGGATFANHPQVSALLGEEDEEALHYLTRVEVTEFEDIKSGYRIDFYFDENPYFENKVLSKEFHLNESGDPSSKSAELKWKSGKDLTKRSSQTQNKASGKRQHEDPESFFTWFTDHSDAGADKLGEVIEDDIWPNPLQCYLIPGMDDEEGEGEEDDDDDEEEEGLEDIDEEWDEDEGEEDEDMMRGREERKMKEKMTNGTLMDSNLPKCMFCRHRVKKVSGACIQCSYGRCPASFHVTCAHAAGVLMEPDDWPYVVNITCFRHKVNPNVSSVVTDDYIEVAIKEIQVFNQDLIPLNSDVWLSQVYVTNVFRSVLGVGNGKPAAQTSFSTTPSLLVLCVAQDRRDTRIAQDLKSKAGEKGIAVGQTVITKHRNTRYYSCRVIAVTAQTFYEVVFDDGSFSRDTFPEDIVALMTTYLCGHVREHMLGQLGFYIYWQDVANWPGPGPYLLLGKGSRDCVRLGPPAEGEVVQVKWPDGKLYGAKYLGSNVAHMYQLTGTLKKMVEFEDGSQIAMKREDIYTLDEELPKRVKARFVTSDMRFEDTFYGTDIIQGEKKRQRVLSSRFKNEYVDDPVYRTFLKSSFQKKCQKRQ</sequence>
<dbReference type="InterPro" id="IPR040477">
    <property type="entry name" value="KDM4-like_Tudor"/>
</dbReference>
<evidence type="ECO:0000256" key="1">
    <source>
        <dbReference type="ARBA" id="ARBA00004123"/>
    </source>
</evidence>
<feature type="domain" description="PHD-type" evidence="16">
    <location>
        <begin position="471"/>
        <end position="527"/>
    </location>
</feature>
<keyword evidence="9" id="KW-0560">Oxidoreductase</keyword>
<comment type="caution">
    <text evidence="17">The sequence shown here is derived from an EMBL/GenBank/DDBJ whole genome shotgun (WGS) entry which is preliminary data.</text>
</comment>
<keyword evidence="12" id="KW-0804">Transcription</keyword>
<keyword evidence="4" id="KW-0963">Cytoplasm</keyword>
<name>A0A4U1FJN1_MONMO</name>
<dbReference type="SUPFAM" id="SSF63748">
    <property type="entry name" value="Tudor/PWWP/MBT"/>
    <property type="match status" value="2"/>
</dbReference>
<evidence type="ECO:0000256" key="3">
    <source>
        <dbReference type="ARBA" id="ARBA00009947"/>
    </source>
</evidence>
<evidence type="ECO:0000313" key="18">
    <source>
        <dbReference type="Proteomes" id="UP000308365"/>
    </source>
</evidence>
<organism evidence="17 18">
    <name type="scientific">Monodon monoceros</name>
    <name type="common">Narwhal</name>
    <name type="synonym">Ceratodon monodon</name>
    <dbReference type="NCBI Taxonomy" id="40151"/>
    <lineage>
        <taxon>Eukaryota</taxon>
        <taxon>Metazoa</taxon>
        <taxon>Chordata</taxon>
        <taxon>Craniata</taxon>
        <taxon>Vertebrata</taxon>
        <taxon>Euteleostomi</taxon>
        <taxon>Mammalia</taxon>
        <taxon>Eutheria</taxon>
        <taxon>Laurasiatheria</taxon>
        <taxon>Artiodactyla</taxon>
        <taxon>Whippomorpha</taxon>
        <taxon>Cetacea</taxon>
        <taxon>Odontoceti</taxon>
        <taxon>Monodontidae</taxon>
        <taxon>Monodon</taxon>
    </lineage>
</organism>
<keyword evidence="5" id="KW-0479">Metal-binding</keyword>
<dbReference type="InterPro" id="IPR002164">
    <property type="entry name" value="NAP_family"/>
</dbReference>
<dbReference type="Proteomes" id="UP000308365">
    <property type="component" value="Unassembled WGS sequence"/>
</dbReference>
<feature type="region of interest" description="Disordered" evidence="15">
    <location>
        <begin position="328"/>
        <end position="370"/>
    </location>
</feature>
<dbReference type="GO" id="GO:0008270">
    <property type="term" value="F:zinc ion binding"/>
    <property type="evidence" value="ECO:0007669"/>
    <property type="project" value="UniProtKB-KW"/>
</dbReference>
<feature type="region of interest" description="Disordered" evidence="15">
    <location>
        <begin position="161"/>
        <end position="214"/>
    </location>
</feature>
<dbReference type="Gene3D" id="1.20.5.1500">
    <property type="match status" value="1"/>
</dbReference>
<dbReference type="SMART" id="SM00249">
    <property type="entry name" value="PHD"/>
    <property type="match status" value="1"/>
</dbReference>
<dbReference type="FunFam" id="3.30.1120.90:FF:000002">
    <property type="entry name" value="Testis-specific Y-encoded-like protein 2"/>
    <property type="match status" value="1"/>
</dbReference>
<reference evidence="18" key="1">
    <citation type="journal article" date="2019" name="IScience">
        <title>Narwhal Genome Reveals Long-Term Low Genetic Diversity despite Current Large Abundance Size.</title>
        <authorList>
            <person name="Westbury M.V."/>
            <person name="Petersen B."/>
            <person name="Garde E."/>
            <person name="Heide-Jorgensen M.P."/>
            <person name="Lorenzen E.D."/>
        </authorList>
    </citation>
    <scope>NUCLEOTIDE SEQUENCE [LARGE SCALE GENOMIC DNA]</scope>
</reference>
<dbReference type="GO" id="GO:0006334">
    <property type="term" value="P:nucleosome assembly"/>
    <property type="evidence" value="ECO:0007669"/>
    <property type="project" value="InterPro"/>
</dbReference>
<dbReference type="InterPro" id="IPR001965">
    <property type="entry name" value="Znf_PHD"/>
</dbReference>
<evidence type="ECO:0000256" key="5">
    <source>
        <dbReference type="ARBA" id="ARBA00022723"/>
    </source>
</evidence>
<dbReference type="Gene3D" id="3.30.40.10">
    <property type="entry name" value="Zinc/RING finger domain, C3HC4 (zinc finger)"/>
    <property type="match status" value="1"/>
</dbReference>
<dbReference type="EMBL" id="RWIC01000094">
    <property type="protein sequence ID" value="TKC50153.1"/>
    <property type="molecule type" value="Genomic_DNA"/>
</dbReference>
<feature type="compositionally biased region" description="Basic and acidic residues" evidence="15">
    <location>
        <begin position="339"/>
        <end position="351"/>
    </location>
</feature>
<evidence type="ECO:0000256" key="9">
    <source>
        <dbReference type="ARBA" id="ARBA00023002"/>
    </source>
</evidence>
<feature type="compositionally biased region" description="Acidic residues" evidence="15">
    <location>
        <begin position="408"/>
        <end position="445"/>
    </location>
</feature>
<dbReference type="PROSITE" id="PS51805">
    <property type="entry name" value="EPHD"/>
    <property type="match status" value="1"/>
</dbReference>
<dbReference type="Gene3D" id="3.30.1120.90">
    <property type="entry name" value="Nucleosome assembly protein"/>
    <property type="match status" value="1"/>
</dbReference>
<gene>
    <name evidence="17" type="ORF">EI555_002856</name>
</gene>
<evidence type="ECO:0000256" key="7">
    <source>
        <dbReference type="ARBA" id="ARBA00022771"/>
    </source>
</evidence>
<dbReference type="InterPro" id="IPR002999">
    <property type="entry name" value="Tudor"/>
</dbReference>
<proteinExistence type="inferred from homology"/>
<dbReference type="AlphaFoldDB" id="A0A4U1FJN1"/>
<dbReference type="FunFam" id="1.20.5.1500:FF:000003">
    <property type="entry name" value="SET isoform 2"/>
    <property type="match status" value="1"/>
</dbReference>
<evidence type="ECO:0000259" key="16">
    <source>
        <dbReference type="PROSITE" id="PS51805"/>
    </source>
</evidence>
<evidence type="ECO:0000256" key="12">
    <source>
        <dbReference type="ARBA" id="ARBA00023163"/>
    </source>
</evidence>
<comment type="subcellular location">
    <subcellularLocation>
        <location evidence="2">Cytoplasm</location>
    </subcellularLocation>
    <subcellularLocation>
        <location evidence="1">Nucleus</location>
    </subcellularLocation>
</comment>
<dbReference type="GO" id="GO:0005737">
    <property type="term" value="C:cytoplasm"/>
    <property type="evidence" value="ECO:0007669"/>
    <property type="project" value="UniProtKB-SubCell"/>
</dbReference>
<protein>
    <recommendedName>
        <fullName evidence="16">PHD-type domain-containing protein</fullName>
    </recommendedName>
</protein>
<dbReference type="Pfam" id="PF13832">
    <property type="entry name" value="zf-HC5HC2H_2"/>
    <property type="match status" value="1"/>
</dbReference>
<keyword evidence="6" id="KW-0677">Repeat</keyword>
<keyword evidence="7" id="KW-0863">Zinc-finger</keyword>
<dbReference type="SMART" id="SM00333">
    <property type="entry name" value="TUDOR"/>
    <property type="match status" value="2"/>
</dbReference>
<dbReference type="Pfam" id="PF00956">
    <property type="entry name" value="NAP"/>
    <property type="match status" value="1"/>
</dbReference>
<evidence type="ECO:0000256" key="11">
    <source>
        <dbReference type="ARBA" id="ARBA00023015"/>
    </source>
</evidence>
<evidence type="ECO:0000256" key="8">
    <source>
        <dbReference type="ARBA" id="ARBA00022833"/>
    </source>
</evidence>
<keyword evidence="8" id="KW-0862">Zinc</keyword>
<dbReference type="GO" id="GO:0005634">
    <property type="term" value="C:nucleus"/>
    <property type="evidence" value="ECO:0007669"/>
    <property type="project" value="UniProtKB-SubCell"/>
</dbReference>
<keyword evidence="11" id="KW-0805">Transcription regulation</keyword>
<evidence type="ECO:0000256" key="4">
    <source>
        <dbReference type="ARBA" id="ARBA00022490"/>
    </source>
</evidence>
<dbReference type="InterPro" id="IPR034732">
    <property type="entry name" value="EPHD"/>
</dbReference>